<evidence type="ECO:0000313" key="5">
    <source>
        <dbReference type="EMBL" id="MFD0738491.1"/>
    </source>
</evidence>
<dbReference type="Pfam" id="PF00563">
    <property type="entry name" value="EAL"/>
    <property type="match status" value="1"/>
</dbReference>
<evidence type="ECO:0000259" key="2">
    <source>
        <dbReference type="PROSITE" id="PS50883"/>
    </source>
</evidence>
<dbReference type="SUPFAM" id="SSF141868">
    <property type="entry name" value="EAL domain-like"/>
    <property type="match status" value="1"/>
</dbReference>
<dbReference type="SMART" id="SM00052">
    <property type="entry name" value="EAL"/>
    <property type="match status" value="1"/>
</dbReference>
<dbReference type="Gene3D" id="3.30.70.270">
    <property type="match status" value="1"/>
</dbReference>
<dbReference type="InterPro" id="IPR052155">
    <property type="entry name" value="Biofilm_reg_signaling"/>
</dbReference>
<dbReference type="SUPFAM" id="SSF55785">
    <property type="entry name" value="PYP-like sensor domain (PAS domain)"/>
    <property type="match status" value="1"/>
</dbReference>
<dbReference type="InterPro" id="IPR001633">
    <property type="entry name" value="EAL_dom"/>
</dbReference>
<dbReference type="Pfam" id="PF00990">
    <property type="entry name" value="GGDEF"/>
    <property type="match status" value="2"/>
</dbReference>
<dbReference type="Pfam" id="PF08448">
    <property type="entry name" value="PAS_4"/>
    <property type="match status" value="1"/>
</dbReference>
<dbReference type="Gene3D" id="3.20.20.450">
    <property type="entry name" value="EAL domain"/>
    <property type="match status" value="1"/>
</dbReference>
<proteinExistence type="predicted"/>
<evidence type="ECO:0000313" key="6">
    <source>
        <dbReference type="Proteomes" id="UP001597090"/>
    </source>
</evidence>
<feature type="transmembrane region" description="Helical" evidence="1">
    <location>
        <begin position="18"/>
        <end position="41"/>
    </location>
</feature>
<dbReference type="SMART" id="SM00267">
    <property type="entry name" value="GGDEF"/>
    <property type="match status" value="1"/>
</dbReference>
<dbReference type="PROSITE" id="PS50883">
    <property type="entry name" value="EAL"/>
    <property type="match status" value="1"/>
</dbReference>
<keyword evidence="6" id="KW-1185">Reference proteome</keyword>
<dbReference type="CDD" id="cd01949">
    <property type="entry name" value="GGDEF"/>
    <property type="match status" value="1"/>
</dbReference>
<dbReference type="PROSITE" id="PS50885">
    <property type="entry name" value="HAMP"/>
    <property type="match status" value="1"/>
</dbReference>
<dbReference type="PANTHER" id="PTHR44757">
    <property type="entry name" value="DIGUANYLATE CYCLASE DGCP"/>
    <property type="match status" value="1"/>
</dbReference>
<evidence type="ECO:0000259" key="4">
    <source>
        <dbReference type="PROSITE" id="PS50887"/>
    </source>
</evidence>
<keyword evidence="1" id="KW-0472">Membrane</keyword>
<dbReference type="PROSITE" id="PS50887">
    <property type="entry name" value="GGDEF"/>
    <property type="match status" value="1"/>
</dbReference>
<comment type="caution">
    <text evidence="5">The sequence shown here is derived from an EMBL/GenBank/DDBJ whole genome shotgun (WGS) entry which is preliminary data.</text>
</comment>
<name>A0ABW2YKW9_9GAMM</name>
<dbReference type="InterPro" id="IPR013656">
    <property type="entry name" value="PAS_4"/>
</dbReference>
<dbReference type="RefSeq" id="WP_386811410.1">
    <property type="nucleotide sequence ID" value="NZ_JBHTIH010000002.1"/>
</dbReference>
<evidence type="ECO:0000256" key="1">
    <source>
        <dbReference type="SAM" id="Phobius"/>
    </source>
</evidence>
<accession>A0ABW2YKW9</accession>
<dbReference type="InterPro" id="IPR043128">
    <property type="entry name" value="Rev_trsase/Diguanyl_cyclase"/>
</dbReference>
<evidence type="ECO:0000259" key="3">
    <source>
        <dbReference type="PROSITE" id="PS50885"/>
    </source>
</evidence>
<dbReference type="NCBIfam" id="TIGR00254">
    <property type="entry name" value="GGDEF"/>
    <property type="match status" value="2"/>
</dbReference>
<reference evidence="6" key="1">
    <citation type="journal article" date="2019" name="Int. J. Syst. Evol. Microbiol.">
        <title>The Global Catalogue of Microorganisms (GCM) 10K type strain sequencing project: providing services to taxonomists for standard genome sequencing and annotation.</title>
        <authorList>
            <consortium name="The Broad Institute Genomics Platform"/>
            <consortium name="The Broad Institute Genome Sequencing Center for Infectious Disease"/>
            <person name="Wu L."/>
            <person name="Ma J."/>
        </authorList>
    </citation>
    <scope>NUCLEOTIDE SEQUENCE [LARGE SCALE GENOMIC DNA]</scope>
    <source>
        <strain evidence="6">CCUG 55491</strain>
    </source>
</reference>
<dbReference type="CDD" id="cd06225">
    <property type="entry name" value="HAMP"/>
    <property type="match status" value="1"/>
</dbReference>
<dbReference type="InterPro" id="IPR033417">
    <property type="entry name" value="CHASE8"/>
</dbReference>
<gene>
    <name evidence="5" type="ORF">ACFQZQ_04215</name>
</gene>
<dbReference type="InterPro" id="IPR035965">
    <property type="entry name" value="PAS-like_dom_sf"/>
</dbReference>
<sequence length="833" mass="90411">MNAPHVTLGTHLRRINRVALAAALGIVALIVVVSSFALGLMNVLDTTRVQAKVVADNASAPLVFDDAEAAQELLQSLRHSKDIEAASLHTIDGKVFSRYQRAGTSRRSMPTPAAGQFVIRPDSLTLSQAVLSPEGEVGRLVIVASLATLYKTTGWLASCTALAMLLALGVSTMLLRRIRTSVLRPLETLNESMTKMSSDADFDVCADSSEISELQSLGQAFNRMIEQIQERDARNAALLGAIPDLLFELDLDGRYLDYHAPNDRLLVAPGAGLLGKLVTEVLPPMAAECCMSAVRAADEHGFSVGNQFQLALDKGVCWFELSVSRKAAVAGQRQTFMVLSRDITAHKAAEQSVALLAYFDSLTGLPNRASFLQRVDREIKRAQHNRTRFGILFVDLDGFKNVNDTLGHAAGDRVLRMAADRLRESVRPSDVVSRAGVAASPDIKVELARLGGDEFTALILDIARPEDCLVIAQRVLEAMRAAYPMNNNEVVLSCSIGIALYPDDGEDGTTLLEHADIAMYHAKDSGRDNCQFYSVSLTERAIQRMERQARLRVALERDEFSLVYQPQVDAASGRISSVEALIRWTHPVLGTIPPLEFIPLAEENGAILAIGGWVLRTACADAVRWQRDGKCVRLAVNLSPLQLKDPDLLPIVRDALASSGLAPELLELEITEGALMEDTAATTLALDALRNLGLRIALDDFGTEYSSLAYLSRMPLNSLKIDRSFVSDLPHCAKNLEIVRAILAMSHSLGLSVTAEGVETVEQMTALLDRGCDAFQGYYFSRPVAASDIPALLDRSWSLHEAPPDDSRCACTSSGQTCPIHGSGHERSEIVPA</sequence>
<dbReference type="SMART" id="SM00304">
    <property type="entry name" value="HAMP"/>
    <property type="match status" value="1"/>
</dbReference>
<dbReference type="InterPro" id="IPR035919">
    <property type="entry name" value="EAL_sf"/>
</dbReference>
<dbReference type="CDD" id="cd01948">
    <property type="entry name" value="EAL"/>
    <property type="match status" value="1"/>
</dbReference>
<dbReference type="Gene3D" id="3.30.450.20">
    <property type="entry name" value="PAS domain"/>
    <property type="match status" value="1"/>
</dbReference>
<feature type="domain" description="GGDEF" evidence="4">
    <location>
        <begin position="387"/>
        <end position="535"/>
    </location>
</feature>
<feature type="transmembrane region" description="Helical" evidence="1">
    <location>
        <begin position="155"/>
        <end position="175"/>
    </location>
</feature>
<feature type="domain" description="HAMP" evidence="3">
    <location>
        <begin position="180"/>
        <end position="233"/>
    </location>
</feature>
<dbReference type="Proteomes" id="UP001597090">
    <property type="component" value="Unassembled WGS sequence"/>
</dbReference>
<dbReference type="PANTHER" id="PTHR44757:SF2">
    <property type="entry name" value="BIOFILM ARCHITECTURE MAINTENANCE PROTEIN MBAA"/>
    <property type="match status" value="1"/>
</dbReference>
<dbReference type="Pfam" id="PF00672">
    <property type="entry name" value="HAMP"/>
    <property type="match status" value="1"/>
</dbReference>
<keyword evidence="1" id="KW-1133">Transmembrane helix</keyword>
<dbReference type="InterPro" id="IPR003660">
    <property type="entry name" value="HAMP_dom"/>
</dbReference>
<feature type="domain" description="EAL" evidence="2">
    <location>
        <begin position="544"/>
        <end position="797"/>
    </location>
</feature>
<dbReference type="Gene3D" id="6.10.340.10">
    <property type="match status" value="1"/>
</dbReference>
<dbReference type="Pfam" id="PF17152">
    <property type="entry name" value="CHASE8"/>
    <property type="match status" value="1"/>
</dbReference>
<dbReference type="SUPFAM" id="SSF55073">
    <property type="entry name" value="Nucleotide cyclase"/>
    <property type="match status" value="1"/>
</dbReference>
<dbReference type="InterPro" id="IPR029787">
    <property type="entry name" value="Nucleotide_cyclase"/>
</dbReference>
<organism evidence="5 6">
    <name type="scientific">Lysobacter koreensis</name>
    <dbReference type="NCBI Taxonomy" id="266122"/>
    <lineage>
        <taxon>Bacteria</taxon>
        <taxon>Pseudomonadati</taxon>
        <taxon>Pseudomonadota</taxon>
        <taxon>Gammaproteobacteria</taxon>
        <taxon>Lysobacterales</taxon>
        <taxon>Lysobacteraceae</taxon>
        <taxon>Lysobacter</taxon>
    </lineage>
</organism>
<protein>
    <submittedName>
        <fullName evidence="5">EAL domain-containing protein</fullName>
    </submittedName>
</protein>
<dbReference type="InterPro" id="IPR000160">
    <property type="entry name" value="GGDEF_dom"/>
</dbReference>
<keyword evidence="1" id="KW-0812">Transmembrane</keyword>
<dbReference type="EMBL" id="JBHTIH010000002">
    <property type="protein sequence ID" value="MFD0738491.1"/>
    <property type="molecule type" value="Genomic_DNA"/>
</dbReference>